<dbReference type="EMBL" id="BAABME010023510">
    <property type="protein sequence ID" value="GAA0168195.1"/>
    <property type="molecule type" value="Genomic_DNA"/>
</dbReference>
<comment type="caution">
    <text evidence="1">The sequence shown here is derived from an EMBL/GenBank/DDBJ whole genome shotgun (WGS) entry which is preliminary data.</text>
</comment>
<evidence type="ECO:0000313" key="2">
    <source>
        <dbReference type="Proteomes" id="UP001454036"/>
    </source>
</evidence>
<dbReference type="PANTHER" id="PTHR47481">
    <property type="match status" value="1"/>
</dbReference>
<evidence type="ECO:0000313" key="1">
    <source>
        <dbReference type="EMBL" id="GAA0168195.1"/>
    </source>
</evidence>
<dbReference type="Proteomes" id="UP001454036">
    <property type="component" value="Unassembled WGS sequence"/>
</dbReference>
<sequence>MDDYLQKTKSIADNLTAAFSHVTEYELVSHILFGLPNDNGSICSSGYERGVPINVEELSTLLITMEVKINQKTHSEMTANIASKIFGNVSNKNFKYKHFNSDVSRYNSNSKNVGYIKDNSFKSQQKARVYFQIYFKPSHSALK</sequence>
<accession>A0AAV3QXA5</accession>
<protein>
    <submittedName>
        <fullName evidence="1">Uncharacterized protein</fullName>
    </submittedName>
</protein>
<dbReference type="PANTHER" id="PTHR47481:SF31">
    <property type="entry name" value="OS01G0873500 PROTEIN"/>
    <property type="match status" value="1"/>
</dbReference>
<proteinExistence type="predicted"/>
<dbReference type="AlphaFoldDB" id="A0AAV3QXA5"/>
<organism evidence="1 2">
    <name type="scientific">Lithospermum erythrorhizon</name>
    <name type="common">Purple gromwell</name>
    <name type="synonym">Lithospermum officinale var. erythrorhizon</name>
    <dbReference type="NCBI Taxonomy" id="34254"/>
    <lineage>
        <taxon>Eukaryota</taxon>
        <taxon>Viridiplantae</taxon>
        <taxon>Streptophyta</taxon>
        <taxon>Embryophyta</taxon>
        <taxon>Tracheophyta</taxon>
        <taxon>Spermatophyta</taxon>
        <taxon>Magnoliopsida</taxon>
        <taxon>eudicotyledons</taxon>
        <taxon>Gunneridae</taxon>
        <taxon>Pentapetalae</taxon>
        <taxon>asterids</taxon>
        <taxon>lamiids</taxon>
        <taxon>Boraginales</taxon>
        <taxon>Boraginaceae</taxon>
        <taxon>Boraginoideae</taxon>
        <taxon>Lithospermeae</taxon>
        <taxon>Lithospermum</taxon>
    </lineage>
</organism>
<keyword evidence="2" id="KW-1185">Reference proteome</keyword>
<gene>
    <name evidence="1" type="ORF">LIER_40516</name>
</gene>
<name>A0AAV3QXA5_LITER</name>
<reference evidence="1 2" key="1">
    <citation type="submission" date="2024-01" db="EMBL/GenBank/DDBJ databases">
        <title>The complete chloroplast genome sequence of Lithospermum erythrorhizon: insights into the phylogenetic relationship among Boraginaceae species and the maternal lineages of purple gromwells.</title>
        <authorList>
            <person name="Okada T."/>
            <person name="Watanabe K."/>
        </authorList>
    </citation>
    <scope>NUCLEOTIDE SEQUENCE [LARGE SCALE GENOMIC DNA]</scope>
</reference>